<dbReference type="OrthoDB" id="2680656at2"/>
<dbReference type="AlphaFoldDB" id="A0A0U5B0D4"/>
<proteinExistence type="predicted"/>
<name>A0A0U5B0D4_9BACL</name>
<keyword evidence="2" id="KW-1185">Reference proteome</keyword>
<organism evidence="1 2">
    <name type="scientific">Aneurinibacillus soli</name>
    <dbReference type="NCBI Taxonomy" id="1500254"/>
    <lineage>
        <taxon>Bacteria</taxon>
        <taxon>Bacillati</taxon>
        <taxon>Bacillota</taxon>
        <taxon>Bacilli</taxon>
        <taxon>Bacillales</taxon>
        <taxon>Paenibacillaceae</taxon>
        <taxon>Aneurinibacillus group</taxon>
        <taxon>Aneurinibacillus</taxon>
    </lineage>
</organism>
<accession>A0A0U5B0D4</accession>
<dbReference type="EMBL" id="AP017312">
    <property type="protein sequence ID" value="BAU29441.1"/>
    <property type="molecule type" value="Genomic_DNA"/>
</dbReference>
<evidence type="ECO:0000313" key="2">
    <source>
        <dbReference type="Proteomes" id="UP000217696"/>
    </source>
</evidence>
<sequence>MKKSMKFALSLALSLSFTVPAVLTPAYVNAASQKQQAYTKADRAYIKYHSDTLYKIRVQTDDLLKVFQEADKYNEDEFMKIVENKTNAWSKTMEQATNYRPQDIPPKFKKAHSLFIAAVKANLDSMGAFSEDEDVEPEVFIQNFEKKHKIFKQKADAFDQEIKRLNKIYK</sequence>
<dbReference type="KEGG" id="asoc:CB4_03641"/>
<dbReference type="RefSeq" id="WP_096467119.1">
    <property type="nucleotide sequence ID" value="NZ_AP017312.1"/>
</dbReference>
<gene>
    <name evidence="1" type="ORF">CB4_03641</name>
</gene>
<protein>
    <submittedName>
        <fullName evidence="1">Uncharacterized protein</fullName>
    </submittedName>
</protein>
<dbReference type="Proteomes" id="UP000217696">
    <property type="component" value="Chromosome"/>
</dbReference>
<evidence type="ECO:0000313" key="1">
    <source>
        <dbReference type="EMBL" id="BAU29441.1"/>
    </source>
</evidence>
<reference evidence="1 2" key="1">
    <citation type="submission" date="2015-12" db="EMBL/GenBank/DDBJ databases">
        <title>Genome sequence of Aneurinibacillus soli.</title>
        <authorList>
            <person name="Lee J.S."/>
            <person name="Lee K.C."/>
            <person name="Kim K.K."/>
            <person name="Lee B.W."/>
        </authorList>
    </citation>
    <scope>NUCLEOTIDE SEQUENCE [LARGE SCALE GENOMIC DNA]</scope>
    <source>
        <strain evidence="1 2">CB4</strain>
    </source>
</reference>